<accession>A0A165Z741</accession>
<gene>
    <name evidence="2" type="ORF">FIBSPDRAFT_220369</name>
</gene>
<dbReference type="EMBL" id="KV417683">
    <property type="protein sequence ID" value="KZP10290.1"/>
    <property type="molecule type" value="Genomic_DNA"/>
</dbReference>
<feature type="domain" description="Amine oxidase" evidence="1">
    <location>
        <begin position="308"/>
        <end position="449"/>
    </location>
</feature>
<reference evidence="2 3" key="1">
    <citation type="journal article" date="2016" name="Mol. Biol. Evol.">
        <title>Comparative Genomics of Early-Diverging Mushroom-Forming Fungi Provides Insights into the Origins of Lignocellulose Decay Capabilities.</title>
        <authorList>
            <person name="Nagy L.G."/>
            <person name="Riley R."/>
            <person name="Tritt A."/>
            <person name="Adam C."/>
            <person name="Daum C."/>
            <person name="Floudas D."/>
            <person name="Sun H."/>
            <person name="Yadav J.S."/>
            <person name="Pangilinan J."/>
            <person name="Larsson K.H."/>
            <person name="Matsuura K."/>
            <person name="Barry K."/>
            <person name="Labutti K."/>
            <person name="Kuo R."/>
            <person name="Ohm R.A."/>
            <person name="Bhattacharya S.S."/>
            <person name="Shirouzu T."/>
            <person name="Yoshinaga Y."/>
            <person name="Martin F.M."/>
            <person name="Grigoriev I.V."/>
            <person name="Hibbett D.S."/>
        </authorList>
    </citation>
    <scope>NUCLEOTIDE SEQUENCE [LARGE SCALE GENOMIC DNA]</scope>
    <source>
        <strain evidence="2 3">CBS 109695</strain>
    </source>
</reference>
<dbReference type="InterPro" id="IPR002937">
    <property type="entry name" value="Amino_oxidase"/>
</dbReference>
<sequence>MPSKPYGTDPRDIYTLLDEKCGIKGHRREPRPKAEHRIAVKKVAIIGAGISGLYTAMILQSLDIPFKIIEASNRTGGRILTHRFSNDPAQYYDVGAMRFPLGLPLMSRLKKLFERADIAPHITLIPYKFHSDNNMHYLHYNGVLTRKMNLPIALGDHFGFGVPPAYHAAATGYDRIVKDVRTPYVTALANEMANGGHEGWDLLMTQDRFSTRAFMAVQAPGFMAVQPPGFPNHVINWCETMEGPTGDYDRAFSRTVLGAMAFGATDPPPVLPNWTCIDGGSSGIINAMLEALHLPLNPPADPPPPAHPLAHIVYNTPVTAIGLTPPVPGLPPVPATMTVGYYGGVFEPFSHVISTIPLPVLRTMDISKNNLTVDQRLALRQLRYGHSVKIGVQFRSRWWENKFDNSDPPQPVGIVGGQSSTDMPIRTVVYPSYGLDRLATEPAVLIASYCRTEDAERLAALIVQFNSTPLDPNPDINPLAFNPDEPLRNPLASLVLRNLAELHKVDVDFLAMEVMAIHPWDWNAAPYAMGASAFFGPSDYDELKHLREPAAGGRLHFAGDAISTRHASVSSHILVIKKCSL</sequence>
<dbReference type="Gene3D" id="3.90.660.10">
    <property type="match status" value="1"/>
</dbReference>
<protein>
    <submittedName>
        <fullName evidence="2">FAD/NAD(P)-binding domain-containing protein</fullName>
    </submittedName>
</protein>
<dbReference type="OrthoDB" id="7777654at2759"/>
<dbReference type="GO" id="GO:0001716">
    <property type="term" value="F:L-amino-acid oxidase activity"/>
    <property type="evidence" value="ECO:0007669"/>
    <property type="project" value="TreeGrafter"/>
</dbReference>
<keyword evidence="3" id="KW-1185">Reference proteome</keyword>
<dbReference type="Gene3D" id="3.50.50.60">
    <property type="entry name" value="FAD/NAD(P)-binding domain"/>
    <property type="match status" value="1"/>
</dbReference>
<feature type="domain" description="Amine oxidase" evidence="1">
    <location>
        <begin position="50"/>
        <end position="146"/>
    </location>
</feature>
<dbReference type="Pfam" id="PF01593">
    <property type="entry name" value="Amino_oxidase"/>
    <property type="match status" value="2"/>
</dbReference>
<dbReference type="SUPFAM" id="SSF54373">
    <property type="entry name" value="FAD-linked reductases, C-terminal domain"/>
    <property type="match status" value="1"/>
</dbReference>
<organism evidence="2 3">
    <name type="scientific">Athelia psychrophila</name>
    <dbReference type="NCBI Taxonomy" id="1759441"/>
    <lineage>
        <taxon>Eukaryota</taxon>
        <taxon>Fungi</taxon>
        <taxon>Dikarya</taxon>
        <taxon>Basidiomycota</taxon>
        <taxon>Agaricomycotina</taxon>
        <taxon>Agaricomycetes</taxon>
        <taxon>Agaricomycetidae</taxon>
        <taxon>Atheliales</taxon>
        <taxon>Atheliaceae</taxon>
        <taxon>Athelia</taxon>
    </lineage>
</organism>
<dbReference type="GO" id="GO:0009063">
    <property type="term" value="P:amino acid catabolic process"/>
    <property type="evidence" value="ECO:0007669"/>
    <property type="project" value="TreeGrafter"/>
</dbReference>
<dbReference type="Proteomes" id="UP000076532">
    <property type="component" value="Unassembled WGS sequence"/>
</dbReference>
<dbReference type="AlphaFoldDB" id="A0A165Z741"/>
<proteinExistence type="predicted"/>
<evidence type="ECO:0000313" key="2">
    <source>
        <dbReference type="EMBL" id="KZP10290.1"/>
    </source>
</evidence>
<dbReference type="PANTHER" id="PTHR10742:SF342">
    <property type="entry name" value="AMINE OXIDASE"/>
    <property type="match status" value="1"/>
</dbReference>
<dbReference type="STRING" id="436010.A0A165Z741"/>
<evidence type="ECO:0000259" key="1">
    <source>
        <dbReference type="Pfam" id="PF01593"/>
    </source>
</evidence>
<dbReference type="InterPro" id="IPR050281">
    <property type="entry name" value="Flavin_monoamine_oxidase"/>
</dbReference>
<name>A0A165Z741_9AGAM</name>
<dbReference type="PANTHER" id="PTHR10742">
    <property type="entry name" value="FLAVIN MONOAMINE OXIDASE"/>
    <property type="match status" value="1"/>
</dbReference>
<dbReference type="InterPro" id="IPR036188">
    <property type="entry name" value="FAD/NAD-bd_sf"/>
</dbReference>
<dbReference type="SUPFAM" id="SSF51905">
    <property type="entry name" value="FAD/NAD(P)-binding domain"/>
    <property type="match status" value="1"/>
</dbReference>
<evidence type="ECO:0000313" key="3">
    <source>
        <dbReference type="Proteomes" id="UP000076532"/>
    </source>
</evidence>